<feature type="transmembrane region" description="Helical" evidence="1">
    <location>
        <begin position="163"/>
        <end position="191"/>
    </location>
</feature>
<keyword evidence="1" id="KW-0472">Membrane</keyword>
<dbReference type="AlphaFoldDB" id="A0A7L7KQV3"/>
<feature type="transmembrane region" description="Helical" evidence="1">
    <location>
        <begin position="135"/>
        <end position="157"/>
    </location>
</feature>
<name>A0A7L7KQV3_9MOLU</name>
<feature type="transmembrane region" description="Helical" evidence="1">
    <location>
        <begin position="203"/>
        <end position="221"/>
    </location>
</feature>
<feature type="transmembrane region" description="Helical" evidence="1">
    <location>
        <begin position="6"/>
        <end position="22"/>
    </location>
</feature>
<dbReference type="Proteomes" id="UP000514720">
    <property type="component" value="Chromosome"/>
</dbReference>
<keyword evidence="1" id="KW-0812">Transmembrane</keyword>
<evidence type="ECO:0000313" key="2">
    <source>
        <dbReference type="EMBL" id="QMS84596.1"/>
    </source>
</evidence>
<feature type="transmembrane region" description="Helical" evidence="1">
    <location>
        <begin position="74"/>
        <end position="98"/>
    </location>
</feature>
<dbReference type="EMBL" id="CP048914">
    <property type="protein sequence ID" value="QMS84596.1"/>
    <property type="molecule type" value="Genomic_DNA"/>
</dbReference>
<dbReference type="KEGG" id="xcl:G4Z02_02130"/>
<organism evidence="2 3">
    <name type="scientific">Candidatus Xianfuyuplasma coldseepsis</name>
    <dbReference type="NCBI Taxonomy" id="2782163"/>
    <lineage>
        <taxon>Bacteria</taxon>
        <taxon>Bacillati</taxon>
        <taxon>Mycoplasmatota</taxon>
        <taxon>Mollicutes</taxon>
        <taxon>Candidatus Izemoplasmatales</taxon>
        <taxon>Candidatus Izemoplasmataceae</taxon>
        <taxon>Candidatus Xianfuyuplasma</taxon>
    </lineage>
</organism>
<protein>
    <submittedName>
        <fullName evidence="2">Uncharacterized protein</fullName>
    </submittedName>
</protein>
<dbReference type="RefSeq" id="WP_258878214.1">
    <property type="nucleotide sequence ID" value="NZ_CP048914.1"/>
</dbReference>
<sequence length="310" mass="36389">MRVYISFGLPIVLLTIAFWFIIRQYRIMFINWHKELSVKKIALYSGQIIVKTVVVLLLIILIHNRFHEDQLLEVLLFVGLLFTFAIVQSAYSFSGFVARIHYIYRYASTFFKRHSETANEMKDKYQGTIKSSYSYLIKLLILIAFIITFLPNITLFVLSNVVYVIVIIGLLLIAALLNNVIYFGLTTLIIFQYDPASISLVDANYLVMSVSFIVLAIGFIVETRMDNRMFFIKAVKTVKSFKFYLGYEMVYESNSIIIYQNVINHYYYFYYRITGLVIVYDSLMDLRETKFLTYKMIQKGTQYLRANEEL</sequence>
<reference evidence="2 3" key="1">
    <citation type="submission" date="2020-02" db="EMBL/GenBank/DDBJ databases">
        <authorList>
            <person name="Zheng R.K."/>
            <person name="Sun C.M."/>
        </authorList>
    </citation>
    <scope>NUCLEOTIDE SEQUENCE [LARGE SCALE GENOMIC DNA]</scope>
    <source>
        <strain evidence="3">zrk13</strain>
    </source>
</reference>
<feature type="transmembrane region" description="Helical" evidence="1">
    <location>
        <begin position="42"/>
        <end position="62"/>
    </location>
</feature>
<proteinExistence type="predicted"/>
<evidence type="ECO:0000313" key="3">
    <source>
        <dbReference type="Proteomes" id="UP000514720"/>
    </source>
</evidence>
<keyword evidence="3" id="KW-1185">Reference proteome</keyword>
<accession>A0A7L7KQV3</accession>
<keyword evidence="1" id="KW-1133">Transmembrane helix</keyword>
<gene>
    <name evidence="2" type="ORF">G4Z02_02130</name>
</gene>
<evidence type="ECO:0000256" key="1">
    <source>
        <dbReference type="SAM" id="Phobius"/>
    </source>
</evidence>